<dbReference type="EMBL" id="AP022605">
    <property type="protein sequence ID" value="BBZ08402.1"/>
    <property type="molecule type" value="Genomic_DNA"/>
</dbReference>
<dbReference type="PANTHER" id="PTHR43099:SF6">
    <property type="entry name" value="UPF0053 PROTEIN RV1842C"/>
    <property type="match status" value="1"/>
</dbReference>
<dbReference type="Gene3D" id="3.10.580.10">
    <property type="entry name" value="CBS-domain"/>
    <property type="match status" value="1"/>
</dbReference>
<evidence type="ECO:0000313" key="4">
    <source>
        <dbReference type="EMBL" id="ORV42486.1"/>
    </source>
</evidence>
<protein>
    <recommendedName>
        <fullName evidence="2">CBS domain-containing protein</fullName>
    </recommendedName>
</protein>
<dbReference type="Proteomes" id="UP000193564">
    <property type="component" value="Unassembled WGS sequence"/>
</dbReference>
<reference evidence="3 6" key="2">
    <citation type="journal article" date="2019" name="Emerg. Microbes Infect.">
        <title>Comprehensive subspecies identification of 175 nontuberculous mycobacteria species based on 7547 genomic profiles.</title>
        <authorList>
            <person name="Matsumoto Y."/>
            <person name="Kinjo T."/>
            <person name="Motooka D."/>
            <person name="Nabeya D."/>
            <person name="Jung N."/>
            <person name="Uechi K."/>
            <person name="Horii T."/>
            <person name="Iida T."/>
            <person name="Fujita J."/>
            <person name="Nakamura S."/>
        </authorList>
    </citation>
    <scope>NUCLEOTIDE SEQUENCE [LARGE SCALE GENOMIC DNA]</scope>
    <source>
        <strain evidence="3 6">JCM 12405</strain>
    </source>
</reference>
<organism evidence="4 5">
    <name type="scientific">Mycolicibacterium doricum</name>
    <dbReference type="NCBI Taxonomy" id="126673"/>
    <lineage>
        <taxon>Bacteria</taxon>
        <taxon>Bacillati</taxon>
        <taxon>Actinomycetota</taxon>
        <taxon>Actinomycetes</taxon>
        <taxon>Mycobacteriales</taxon>
        <taxon>Mycobacteriaceae</taxon>
        <taxon>Mycolicibacterium</taxon>
    </lineage>
</organism>
<dbReference type="STRING" id="126673.AWC01_08310"/>
<evidence type="ECO:0000313" key="6">
    <source>
        <dbReference type="Proteomes" id="UP000467201"/>
    </source>
</evidence>
<reference evidence="4 5" key="1">
    <citation type="submission" date="2016-01" db="EMBL/GenBank/DDBJ databases">
        <title>The new phylogeny of the genus Mycobacterium.</title>
        <authorList>
            <person name="Tarcisio F."/>
            <person name="Conor M."/>
            <person name="Antonella G."/>
            <person name="Elisabetta G."/>
            <person name="Giulia F.S."/>
            <person name="Sara T."/>
            <person name="Anna F."/>
            <person name="Clotilde B."/>
            <person name="Roberto B."/>
            <person name="Veronica D.S."/>
            <person name="Fabio R."/>
            <person name="Monica P."/>
            <person name="Olivier J."/>
            <person name="Enrico T."/>
            <person name="Nicola S."/>
        </authorList>
    </citation>
    <scope>NUCLEOTIDE SEQUENCE [LARGE SCALE GENOMIC DNA]</scope>
    <source>
        <strain evidence="4 5">DSM 44339</strain>
    </source>
</reference>
<dbReference type="KEGG" id="mdr:MDOR_25710"/>
<dbReference type="InterPro" id="IPR051676">
    <property type="entry name" value="UPF0053_domain"/>
</dbReference>
<evidence type="ECO:0000256" key="1">
    <source>
        <dbReference type="PROSITE-ProRule" id="PRU00703"/>
    </source>
</evidence>
<evidence type="ECO:0000259" key="2">
    <source>
        <dbReference type="PROSITE" id="PS51371"/>
    </source>
</evidence>
<dbReference type="Proteomes" id="UP000467201">
    <property type="component" value="Chromosome"/>
</dbReference>
<dbReference type="EMBL" id="LQOS01000022">
    <property type="protein sequence ID" value="ORV42486.1"/>
    <property type="molecule type" value="Genomic_DNA"/>
</dbReference>
<dbReference type="PROSITE" id="PS51371">
    <property type="entry name" value="CBS"/>
    <property type="match status" value="1"/>
</dbReference>
<dbReference type="AlphaFoldDB" id="A0A1X1TD55"/>
<dbReference type="Pfam" id="PF00571">
    <property type="entry name" value="CBS"/>
    <property type="match status" value="1"/>
</dbReference>
<feature type="domain" description="CBS" evidence="2">
    <location>
        <begin position="55"/>
        <end position="114"/>
    </location>
</feature>
<keyword evidence="5" id="KW-1185">Reference proteome</keyword>
<dbReference type="InterPro" id="IPR046342">
    <property type="entry name" value="CBS_dom_sf"/>
</dbReference>
<name>A0A1X1TD55_9MYCO</name>
<gene>
    <name evidence="4" type="ORF">AWC01_08310</name>
    <name evidence="3" type="ORF">MDOR_25710</name>
</gene>
<evidence type="ECO:0000313" key="5">
    <source>
        <dbReference type="Proteomes" id="UP000193564"/>
    </source>
</evidence>
<sequence length="169" mass="18166">MLRIEPVHDVEHSATPRDLQHIVAASREAGEITRELSALLDRIMDFPTSSAEHAMIPRSRVDVVSDSDTVSEVLARMAGGHARYPVTSSDHDEIVGVIHLHDLLASVSGVGTATAHCRPAPGVSVDACGEGRRDLRHPGAPYVRPSRLALTRPTVSASTRLNSAWATAW</sequence>
<dbReference type="SUPFAM" id="SSF54631">
    <property type="entry name" value="CBS-domain pair"/>
    <property type="match status" value="1"/>
</dbReference>
<dbReference type="InterPro" id="IPR000644">
    <property type="entry name" value="CBS_dom"/>
</dbReference>
<dbReference type="PANTHER" id="PTHR43099">
    <property type="entry name" value="UPF0053 PROTEIN YRKA"/>
    <property type="match status" value="1"/>
</dbReference>
<evidence type="ECO:0000313" key="3">
    <source>
        <dbReference type="EMBL" id="BBZ08402.1"/>
    </source>
</evidence>
<reference evidence="3" key="3">
    <citation type="submission" date="2020-02" db="EMBL/GenBank/DDBJ databases">
        <authorList>
            <person name="Matsumoto Y."/>
            <person name="Motooka D."/>
            <person name="Nakamura S."/>
        </authorList>
    </citation>
    <scope>NUCLEOTIDE SEQUENCE</scope>
    <source>
        <strain evidence="3">JCM 12405</strain>
    </source>
</reference>
<dbReference type="Gene3D" id="3.90.1280.20">
    <property type="match status" value="1"/>
</dbReference>
<proteinExistence type="predicted"/>
<keyword evidence="1" id="KW-0129">CBS domain</keyword>
<accession>A0A1X1TD55</accession>